<evidence type="ECO:0000256" key="5">
    <source>
        <dbReference type="ARBA" id="ARBA00022989"/>
    </source>
</evidence>
<evidence type="ECO:0000256" key="4">
    <source>
        <dbReference type="ARBA" id="ARBA00022927"/>
    </source>
</evidence>
<evidence type="ECO:0000313" key="8">
    <source>
        <dbReference type="EMBL" id="BBG24158.1"/>
    </source>
</evidence>
<dbReference type="Pfam" id="PF02416">
    <property type="entry name" value="TatA_B_E"/>
    <property type="match status" value="1"/>
</dbReference>
<name>A0A510DW16_9CREN</name>
<dbReference type="EMBL" id="AP018930">
    <property type="protein sequence ID" value="BBG26915.1"/>
    <property type="molecule type" value="Genomic_DNA"/>
</dbReference>
<evidence type="ECO:0000256" key="6">
    <source>
        <dbReference type="ARBA" id="ARBA00023010"/>
    </source>
</evidence>
<proteinExistence type="predicted"/>
<dbReference type="KEGG" id="step:IC006_1462"/>
<reference evidence="11" key="1">
    <citation type="submission" date="2018-09" db="EMBL/GenBank/DDBJ databases">
        <title>Complete Genome Sequencing of Sulfolobus sp. JCM 16834.</title>
        <authorList>
            <person name="Kato S."/>
            <person name="Itoh T."/>
            <person name="Ohkuma M."/>
        </authorList>
    </citation>
    <scope>NUCLEOTIDE SEQUENCE [LARGE SCALE GENOMIC DNA]</scope>
    <source>
        <strain evidence="11">IC-007</strain>
    </source>
</reference>
<dbReference type="EMBL" id="AP018929">
    <property type="protein sequence ID" value="BBG24158.1"/>
    <property type="molecule type" value="Genomic_DNA"/>
</dbReference>
<sequence length="84" mass="9550">MLVVVIVGILLLGGLKNPHKVAKDVGKTINEMKNVQRQFSDELKREIDESLQDDPQPSSVEELEKKIRELQNELERLKNGDNKA</sequence>
<organism evidence="8 10">
    <name type="scientific">Sulfuracidifex tepidarius</name>
    <dbReference type="NCBI Taxonomy" id="1294262"/>
    <lineage>
        <taxon>Archaea</taxon>
        <taxon>Thermoproteota</taxon>
        <taxon>Thermoprotei</taxon>
        <taxon>Sulfolobales</taxon>
        <taxon>Sulfolobaceae</taxon>
        <taxon>Sulfuracidifex</taxon>
    </lineage>
</organism>
<gene>
    <name evidence="8" type="ORF">IC006_1462</name>
    <name evidence="9" type="ORF">IC007_1439</name>
</gene>
<keyword evidence="6" id="KW-0811">Translocation</keyword>
<dbReference type="Proteomes" id="UP000325030">
    <property type="component" value="Chromosome"/>
</dbReference>
<dbReference type="AlphaFoldDB" id="A0A510DW16"/>
<keyword evidence="7" id="KW-0472">Membrane</keyword>
<comment type="subcellular location">
    <subcellularLocation>
        <location evidence="1">Membrane</location>
        <topology evidence="1">Single-pass membrane protein</topology>
    </subcellularLocation>
</comment>
<keyword evidence="10" id="KW-1185">Reference proteome</keyword>
<evidence type="ECO:0000256" key="1">
    <source>
        <dbReference type="ARBA" id="ARBA00004167"/>
    </source>
</evidence>
<evidence type="ECO:0000256" key="3">
    <source>
        <dbReference type="ARBA" id="ARBA00022692"/>
    </source>
</evidence>
<evidence type="ECO:0000313" key="10">
    <source>
        <dbReference type="Proteomes" id="UP000322983"/>
    </source>
</evidence>
<keyword evidence="4" id="KW-0653">Protein transport</keyword>
<accession>A0A510E328</accession>
<evidence type="ECO:0000313" key="9">
    <source>
        <dbReference type="EMBL" id="BBG26915.1"/>
    </source>
</evidence>
<evidence type="ECO:0000313" key="11">
    <source>
        <dbReference type="Proteomes" id="UP000325030"/>
    </source>
</evidence>
<evidence type="ECO:0000256" key="7">
    <source>
        <dbReference type="ARBA" id="ARBA00023136"/>
    </source>
</evidence>
<dbReference type="Proteomes" id="UP000322983">
    <property type="component" value="Chromosome"/>
</dbReference>
<reference evidence="8 10" key="2">
    <citation type="journal article" date="2020" name="Int. J. Syst. Evol. Microbiol.">
        <title>Sulfuracidifex tepidarius gen. nov., sp. nov. and transfer of Sulfolobus metallicus Huber and Stetter 1992 to the genus Sulfuracidifex as Sulfuracidifex metallicus comb. nov.</title>
        <authorList>
            <person name="Itoh T."/>
            <person name="Miura T."/>
            <person name="Sakai H.D."/>
            <person name="Kato S."/>
            <person name="Ohkuma M."/>
            <person name="Takashina T."/>
        </authorList>
    </citation>
    <scope>NUCLEOTIDE SEQUENCE [LARGE SCALE GENOMIC DNA]</scope>
    <source>
        <strain evidence="8 10">IC-006</strain>
        <strain evidence="9">IC-007</strain>
    </source>
</reference>
<keyword evidence="3" id="KW-0812">Transmembrane</keyword>
<evidence type="ECO:0000256" key="2">
    <source>
        <dbReference type="ARBA" id="ARBA00022448"/>
    </source>
</evidence>
<protein>
    <submittedName>
        <fullName evidence="8">Sec-independent protein translocase protein TatB</fullName>
    </submittedName>
</protein>
<dbReference type="InterPro" id="IPR003369">
    <property type="entry name" value="TatA/B/E"/>
</dbReference>
<keyword evidence="5" id="KW-1133">Transmembrane helix</keyword>
<dbReference type="STRING" id="1294262.GCA_001316085_00589"/>
<accession>A0A510DW16</accession>
<keyword evidence="2" id="KW-0813">Transport</keyword>